<dbReference type="PANTHER" id="PTHR30385:SF4">
    <property type="entry name" value="RNA POLYMERASE SIGMA-E FACTOR"/>
    <property type="match status" value="1"/>
</dbReference>
<dbReference type="SUPFAM" id="SSF88946">
    <property type="entry name" value="Sigma2 domain of RNA polymerase sigma factors"/>
    <property type="match status" value="1"/>
</dbReference>
<dbReference type="InterPro" id="IPR014322">
    <property type="entry name" value="RNA_pol_sigma-B/F/G"/>
</dbReference>
<dbReference type="EMBL" id="BAABHS010000055">
    <property type="protein sequence ID" value="GAA4995047.1"/>
    <property type="molecule type" value="Genomic_DNA"/>
</dbReference>
<evidence type="ECO:0000256" key="1">
    <source>
        <dbReference type="ARBA" id="ARBA00023015"/>
    </source>
</evidence>
<dbReference type="InterPro" id="IPR007627">
    <property type="entry name" value="RNA_pol_sigma70_r2"/>
</dbReference>
<dbReference type="NCBIfam" id="TIGR02980">
    <property type="entry name" value="SigBFG"/>
    <property type="match status" value="1"/>
</dbReference>
<evidence type="ECO:0000256" key="3">
    <source>
        <dbReference type="ARBA" id="ARBA00023125"/>
    </source>
</evidence>
<feature type="compositionally biased region" description="Low complexity" evidence="5">
    <location>
        <begin position="8"/>
        <end position="50"/>
    </location>
</feature>
<evidence type="ECO:0000256" key="2">
    <source>
        <dbReference type="ARBA" id="ARBA00023082"/>
    </source>
</evidence>
<accession>A0ABP9IEJ3</accession>
<feature type="domain" description="RNA polymerase sigma-70" evidence="6">
    <location>
        <begin position="107"/>
        <end position="120"/>
    </location>
</feature>
<sequence>MLVRETDAPVATVETAETAETAVTAQAAETTETTDAAAQPAPVPAPRAAEASLDTRVLSRTLLLRLSEVEEGSPEHAYVRSTLVELNLPLVRFAANRFRSRTDQYEDVLQVGTIGLIKAIDRFDPHRGVEFPTYAVPTIIGEIKRFFRDTSWSVRVPRRLQELRLALAEATEEFSHKHDRAPTVVELAGHLGMTVDEVLEGMEAANAYSPASLDAHDLDDDRDNALIARLGQEDEALDGVEYREALRPLLARMAPRDRQIIMLRFFGNMTQSQIGERLGISQMHVSRLLARALARLRADLSA</sequence>
<dbReference type="InterPro" id="IPR013324">
    <property type="entry name" value="RNA_pol_sigma_r3/r4-like"/>
</dbReference>
<gene>
    <name evidence="7" type="ORF">GCM10023205_80110</name>
</gene>
<dbReference type="RefSeq" id="WP_423537000.1">
    <property type="nucleotide sequence ID" value="NZ_BAABHS010000055.1"/>
</dbReference>
<comment type="caution">
    <text evidence="7">The sequence shown here is derived from an EMBL/GenBank/DDBJ whole genome shotgun (WGS) entry which is preliminary data.</text>
</comment>
<dbReference type="InterPro" id="IPR013325">
    <property type="entry name" value="RNA_pol_sigma_r2"/>
</dbReference>
<dbReference type="NCBIfam" id="TIGR02937">
    <property type="entry name" value="sigma70-ECF"/>
    <property type="match status" value="1"/>
</dbReference>
<keyword evidence="8" id="KW-1185">Reference proteome</keyword>
<evidence type="ECO:0000256" key="4">
    <source>
        <dbReference type="ARBA" id="ARBA00023163"/>
    </source>
</evidence>
<dbReference type="PROSITE" id="PS00715">
    <property type="entry name" value="SIGMA70_1"/>
    <property type="match status" value="1"/>
</dbReference>
<evidence type="ECO:0000259" key="6">
    <source>
        <dbReference type="PROSITE" id="PS00715"/>
    </source>
</evidence>
<evidence type="ECO:0000256" key="5">
    <source>
        <dbReference type="SAM" id="MobiDB-lite"/>
    </source>
</evidence>
<protein>
    <submittedName>
        <fullName evidence="7">RNA polymerase sigma factor SigF</fullName>
    </submittedName>
</protein>
<dbReference type="CDD" id="cd06171">
    <property type="entry name" value="Sigma70_r4"/>
    <property type="match status" value="1"/>
</dbReference>
<dbReference type="PANTHER" id="PTHR30385">
    <property type="entry name" value="SIGMA FACTOR F FLAGELLAR"/>
    <property type="match status" value="1"/>
</dbReference>
<dbReference type="InterPro" id="IPR000943">
    <property type="entry name" value="RNA_pol_sigma70"/>
</dbReference>
<dbReference type="InterPro" id="IPR007630">
    <property type="entry name" value="RNA_pol_sigma70_r4"/>
</dbReference>
<dbReference type="InterPro" id="IPR007624">
    <property type="entry name" value="RNA_pol_sigma70_r3"/>
</dbReference>
<dbReference type="Pfam" id="PF04542">
    <property type="entry name" value="Sigma70_r2"/>
    <property type="match status" value="1"/>
</dbReference>
<dbReference type="Pfam" id="PF04545">
    <property type="entry name" value="Sigma70_r4"/>
    <property type="match status" value="1"/>
</dbReference>
<dbReference type="Gene3D" id="1.20.120.1810">
    <property type="match status" value="1"/>
</dbReference>
<name>A0ABP9IEJ3_9ACTN</name>
<keyword evidence="4" id="KW-0804">Transcription</keyword>
<dbReference type="SUPFAM" id="SSF88659">
    <property type="entry name" value="Sigma3 and sigma4 domains of RNA polymerase sigma factors"/>
    <property type="match status" value="2"/>
</dbReference>
<evidence type="ECO:0000313" key="8">
    <source>
        <dbReference type="Proteomes" id="UP001500466"/>
    </source>
</evidence>
<organism evidence="7 8">
    <name type="scientific">Yinghuangia aomiensis</name>
    <dbReference type="NCBI Taxonomy" id="676205"/>
    <lineage>
        <taxon>Bacteria</taxon>
        <taxon>Bacillati</taxon>
        <taxon>Actinomycetota</taxon>
        <taxon>Actinomycetes</taxon>
        <taxon>Kitasatosporales</taxon>
        <taxon>Streptomycetaceae</taxon>
        <taxon>Yinghuangia</taxon>
    </lineage>
</organism>
<dbReference type="Proteomes" id="UP001500466">
    <property type="component" value="Unassembled WGS sequence"/>
</dbReference>
<feature type="region of interest" description="Disordered" evidence="5">
    <location>
        <begin position="1"/>
        <end position="50"/>
    </location>
</feature>
<reference evidence="8" key="1">
    <citation type="journal article" date="2019" name="Int. J. Syst. Evol. Microbiol.">
        <title>The Global Catalogue of Microorganisms (GCM) 10K type strain sequencing project: providing services to taxonomists for standard genome sequencing and annotation.</title>
        <authorList>
            <consortium name="The Broad Institute Genomics Platform"/>
            <consortium name="The Broad Institute Genome Sequencing Center for Infectious Disease"/>
            <person name="Wu L."/>
            <person name="Ma J."/>
        </authorList>
    </citation>
    <scope>NUCLEOTIDE SEQUENCE [LARGE SCALE GENOMIC DNA]</scope>
    <source>
        <strain evidence="8">JCM 17986</strain>
    </source>
</reference>
<dbReference type="InterPro" id="IPR014284">
    <property type="entry name" value="RNA_pol_sigma-70_dom"/>
</dbReference>
<keyword evidence="2" id="KW-0731">Sigma factor</keyword>
<dbReference type="Pfam" id="PF04539">
    <property type="entry name" value="Sigma70_r3"/>
    <property type="match status" value="1"/>
</dbReference>
<keyword evidence="1" id="KW-0805">Transcription regulation</keyword>
<dbReference type="PRINTS" id="PR00046">
    <property type="entry name" value="SIGMA70FCT"/>
</dbReference>
<evidence type="ECO:0000313" key="7">
    <source>
        <dbReference type="EMBL" id="GAA4995047.1"/>
    </source>
</evidence>
<dbReference type="InterPro" id="IPR036388">
    <property type="entry name" value="WH-like_DNA-bd_sf"/>
</dbReference>
<proteinExistence type="predicted"/>
<keyword evidence="3" id="KW-0238">DNA-binding</keyword>
<dbReference type="Gene3D" id="1.10.10.10">
    <property type="entry name" value="Winged helix-like DNA-binding domain superfamily/Winged helix DNA-binding domain"/>
    <property type="match status" value="2"/>
</dbReference>